<evidence type="ECO:0000313" key="1">
    <source>
        <dbReference type="EMBL" id="PHH51759.1"/>
    </source>
</evidence>
<name>A0A2C5WQ56_9PEZI</name>
<dbReference type="Proteomes" id="UP000222788">
    <property type="component" value="Unassembled WGS sequence"/>
</dbReference>
<comment type="caution">
    <text evidence="1">The sequence shown here is derived from an EMBL/GenBank/DDBJ whole genome shotgun (WGS) entry which is preliminary data.</text>
</comment>
<sequence length="114" mass="13006">MFCLRSHNWFIPRPPVDDSAAGSCLYGCPERLHRNYSNYTSSGLNSSESLQETQDFNSTVFEIANSTAGALAKALMDEAAHRRAEWTGLGMEWLRSLLGEREWRVDFLDIYVRL</sequence>
<proteinExistence type="predicted"/>
<gene>
    <name evidence="1" type="ORF">CFIMG_008592RA00001</name>
</gene>
<reference evidence="1 2" key="1">
    <citation type="journal article" date="2013" name="Fungal Biol.">
        <title>Analysis of microsatellite markers in the genome of the plant pathogen Ceratocystis fimbriata.</title>
        <authorList>
            <person name="Simpson M.C."/>
            <person name="Wilken P.M."/>
            <person name="Coetzee M.P."/>
            <person name="Wingfield M.J."/>
            <person name="Wingfield B.D."/>
        </authorList>
    </citation>
    <scope>NUCLEOTIDE SEQUENCE [LARGE SCALE GENOMIC DNA]</scope>
    <source>
        <strain evidence="1 2">CBS 114723</strain>
    </source>
</reference>
<dbReference type="OrthoDB" id="5563033at2759"/>
<organism evidence="1 2">
    <name type="scientific">Ceratocystis fimbriata CBS 114723</name>
    <dbReference type="NCBI Taxonomy" id="1035309"/>
    <lineage>
        <taxon>Eukaryota</taxon>
        <taxon>Fungi</taxon>
        <taxon>Dikarya</taxon>
        <taxon>Ascomycota</taxon>
        <taxon>Pezizomycotina</taxon>
        <taxon>Sordariomycetes</taxon>
        <taxon>Hypocreomycetidae</taxon>
        <taxon>Microascales</taxon>
        <taxon>Ceratocystidaceae</taxon>
        <taxon>Ceratocystis</taxon>
    </lineage>
</organism>
<dbReference type="EMBL" id="APWK03000086">
    <property type="protein sequence ID" value="PHH51759.1"/>
    <property type="molecule type" value="Genomic_DNA"/>
</dbReference>
<protein>
    <submittedName>
        <fullName evidence="1">Uncharacterized protein</fullName>
    </submittedName>
</protein>
<accession>A0A2C5WQ56</accession>
<evidence type="ECO:0000313" key="2">
    <source>
        <dbReference type="Proteomes" id="UP000222788"/>
    </source>
</evidence>
<keyword evidence="2" id="KW-1185">Reference proteome</keyword>
<reference evidence="1 2" key="2">
    <citation type="journal article" date="2013" name="IMA Fungus">
        <title>IMA Genome-F 1: Ceratocystis fimbriata: Draft nuclear genome sequence for the plant pathogen, Ceratocystis fimbriata.</title>
        <authorList>
            <person name="Wilken P.M."/>
            <person name="Steenkamp E.T."/>
            <person name="Wingfield M.J."/>
            <person name="de Beer Z.W."/>
            <person name="Wingfield B.D."/>
        </authorList>
    </citation>
    <scope>NUCLEOTIDE SEQUENCE [LARGE SCALE GENOMIC DNA]</scope>
    <source>
        <strain evidence="1 2">CBS 114723</strain>
    </source>
</reference>
<dbReference type="AlphaFoldDB" id="A0A2C5WQ56"/>